<evidence type="ECO:0000256" key="1">
    <source>
        <dbReference type="SAM" id="Phobius"/>
    </source>
</evidence>
<dbReference type="OrthoDB" id="5771867at2759"/>
<keyword evidence="1" id="KW-1133">Transmembrane helix</keyword>
<keyword evidence="1" id="KW-0472">Membrane</keyword>
<comment type="caution">
    <text evidence="2">The sequence shown here is derived from an EMBL/GenBank/DDBJ whole genome shotgun (WGS) entry which is preliminary data.</text>
</comment>
<feature type="transmembrane region" description="Helical" evidence="1">
    <location>
        <begin position="64"/>
        <end position="89"/>
    </location>
</feature>
<feature type="transmembrane region" description="Helical" evidence="1">
    <location>
        <begin position="12"/>
        <end position="29"/>
    </location>
</feature>
<keyword evidence="3" id="KW-1185">Reference proteome</keyword>
<feature type="transmembrane region" description="Helical" evidence="1">
    <location>
        <begin position="129"/>
        <end position="158"/>
    </location>
</feature>
<keyword evidence="1" id="KW-0812">Transmembrane</keyword>
<dbReference type="AlphaFoldDB" id="A0A2G5SP11"/>
<sequence length="215" mass="25068">MSWCLDILRCFWYTFCCILAPLKAAWRYLDNKFTIFSVWVDKIVQDRNLLSVPETVWLFFSYSVYLNFICALLAFIGGVLCFTLGLYYSTFYTRINCENGLNIWIPLNNLIATWTGFFAVKALHIRWSAFVHLVFTATMTPLMLIAAIFATTQVPVWYEEQRMSRGGKNWGYWNANGDIALAICSYTIVCLSVFELFVYYKYWLPGGQILRTRNV</sequence>
<proteinExistence type="predicted"/>
<feature type="transmembrane region" description="Helical" evidence="1">
    <location>
        <begin position="101"/>
        <end position="123"/>
    </location>
</feature>
<evidence type="ECO:0000313" key="2">
    <source>
        <dbReference type="EMBL" id="PIC16757.1"/>
    </source>
</evidence>
<reference evidence="3" key="1">
    <citation type="submission" date="2017-10" db="EMBL/GenBank/DDBJ databases">
        <title>Rapid genome shrinkage in a self-fertile nematode reveals novel sperm competition proteins.</title>
        <authorList>
            <person name="Yin D."/>
            <person name="Schwarz E.M."/>
            <person name="Thomas C.G."/>
            <person name="Felde R.L."/>
            <person name="Korf I.F."/>
            <person name="Cutter A.D."/>
            <person name="Schartner C.M."/>
            <person name="Ralston E.J."/>
            <person name="Meyer B.J."/>
            <person name="Haag E.S."/>
        </authorList>
    </citation>
    <scope>NUCLEOTIDE SEQUENCE [LARGE SCALE GENOMIC DNA]</scope>
    <source>
        <strain evidence="3">JU1422</strain>
    </source>
</reference>
<gene>
    <name evidence="2" type="primary">Cni-C34F6.11</name>
    <name evidence="2" type="synonym">Cnig_chr_X.g23247</name>
    <name evidence="2" type="ORF">B9Z55_023247</name>
</gene>
<dbReference type="Proteomes" id="UP000230233">
    <property type="component" value="Chromosome X"/>
</dbReference>
<protein>
    <submittedName>
        <fullName evidence="2">Uncharacterized protein</fullName>
    </submittedName>
</protein>
<name>A0A2G5SP11_9PELO</name>
<evidence type="ECO:0000313" key="3">
    <source>
        <dbReference type="Proteomes" id="UP000230233"/>
    </source>
</evidence>
<accession>A0A2G5SP11</accession>
<feature type="transmembrane region" description="Helical" evidence="1">
    <location>
        <begin position="179"/>
        <end position="200"/>
    </location>
</feature>
<dbReference type="EMBL" id="PDUG01000006">
    <property type="protein sequence ID" value="PIC16757.1"/>
    <property type="molecule type" value="Genomic_DNA"/>
</dbReference>
<organism evidence="2 3">
    <name type="scientific">Caenorhabditis nigoni</name>
    <dbReference type="NCBI Taxonomy" id="1611254"/>
    <lineage>
        <taxon>Eukaryota</taxon>
        <taxon>Metazoa</taxon>
        <taxon>Ecdysozoa</taxon>
        <taxon>Nematoda</taxon>
        <taxon>Chromadorea</taxon>
        <taxon>Rhabditida</taxon>
        <taxon>Rhabditina</taxon>
        <taxon>Rhabditomorpha</taxon>
        <taxon>Rhabditoidea</taxon>
        <taxon>Rhabditidae</taxon>
        <taxon>Peloderinae</taxon>
        <taxon>Caenorhabditis</taxon>
    </lineage>
</organism>